<feature type="domain" description="Outer membrane protein beta-barrel" evidence="2">
    <location>
        <begin position="18"/>
        <end position="179"/>
    </location>
</feature>
<dbReference type="Proteomes" id="UP001324380">
    <property type="component" value="Chromosome"/>
</dbReference>
<feature type="chain" id="PRO_5046173898" evidence="1">
    <location>
        <begin position="19"/>
        <end position="203"/>
    </location>
</feature>
<dbReference type="EMBL" id="CP139558">
    <property type="protein sequence ID" value="WPU94328.1"/>
    <property type="molecule type" value="Genomic_DNA"/>
</dbReference>
<protein>
    <submittedName>
        <fullName evidence="3">Porin family protein</fullName>
    </submittedName>
</protein>
<dbReference type="RefSeq" id="WP_321563451.1">
    <property type="nucleotide sequence ID" value="NZ_CP139558.1"/>
</dbReference>
<name>A0ABZ0TQ64_9SPHI</name>
<reference evidence="3 4" key="1">
    <citation type="submission" date="2023-11" db="EMBL/GenBank/DDBJ databases">
        <title>Analysis of the Genomes of Mucilaginibacter gossypii cycad 4 and M. sabulilitoris SNA2: microbes with the potential for plant growth promotion.</title>
        <authorList>
            <person name="Hirsch A.M."/>
            <person name="Humm E."/>
            <person name="Rubbi M."/>
            <person name="Del Vecchio G."/>
            <person name="Ha S.M."/>
            <person name="Pellegrini M."/>
            <person name="Gunsalus R.P."/>
        </authorList>
    </citation>
    <scope>NUCLEOTIDE SEQUENCE [LARGE SCALE GENOMIC DNA]</scope>
    <source>
        <strain evidence="3 4">SNA2</strain>
    </source>
</reference>
<sequence>MKKMILAVLILASAKGFSQTTTTPPENQGFFKKIASRLEFGITAGGNYSNFTNANFATDPLPGFHAGLTVSYKFTDNFLVSEEFLYSLQGAKVKDGAFAAQEIKLSYASVPILFKYRTNSGFYVEAGPQAGFKVKEDIGGITDAKFAKKIDFGLAGGLGFQSKIGLGIGARYVYGMQKVSETPSPTLGDFKNNSIQASIFYVF</sequence>
<feature type="signal peptide" evidence="1">
    <location>
        <begin position="1"/>
        <end position="18"/>
    </location>
</feature>
<proteinExistence type="predicted"/>
<dbReference type="InterPro" id="IPR025665">
    <property type="entry name" value="Beta-barrel_OMP_2"/>
</dbReference>
<keyword evidence="4" id="KW-1185">Reference proteome</keyword>
<evidence type="ECO:0000256" key="1">
    <source>
        <dbReference type="SAM" id="SignalP"/>
    </source>
</evidence>
<keyword evidence="1" id="KW-0732">Signal</keyword>
<dbReference type="Gene3D" id="2.40.160.20">
    <property type="match status" value="1"/>
</dbReference>
<gene>
    <name evidence="3" type="ORF">SNE25_02175</name>
</gene>
<accession>A0ABZ0TQ64</accession>
<evidence type="ECO:0000313" key="4">
    <source>
        <dbReference type="Proteomes" id="UP001324380"/>
    </source>
</evidence>
<dbReference type="InterPro" id="IPR011250">
    <property type="entry name" value="OMP/PagP_B-barrel"/>
</dbReference>
<evidence type="ECO:0000259" key="2">
    <source>
        <dbReference type="Pfam" id="PF13568"/>
    </source>
</evidence>
<evidence type="ECO:0000313" key="3">
    <source>
        <dbReference type="EMBL" id="WPU94328.1"/>
    </source>
</evidence>
<dbReference type="SUPFAM" id="SSF56925">
    <property type="entry name" value="OMPA-like"/>
    <property type="match status" value="1"/>
</dbReference>
<organism evidence="3 4">
    <name type="scientific">Mucilaginibacter sabulilitoris</name>
    <dbReference type="NCBI Taxonomy" id="1173583"/>
    <lineage>
        <taxon>Bacteria</taxon>
        <taxon>Pseudomonadati</taxon>
        <taxon>Bacteroidota</taxon>
        <taxon>Sphingobacteriia</taxon>
        <taxon>Sphingobacteriales</taxon>
        <taxon>Sphingobacteriaceae</taxon>
        <taxon>Mucilaginibacter</taxon>
    </lineage>
</organism>
<dbReference type="Pfam" id="PF13568">
    <property type="entry name" value="OMP_b-brl_2"/>
    <property type="match status" value="1"/>
</dbReference>